<keyword evidence="1" id="KW-1133">Transmembrane helix</keyword>
<reference evidence="3" key="1">
    <citation type="submission" date="2017-11" db="EMBL/GenBank/DDBJ databases">
        <title>Viruses of Lake Retba.</title>
        <authorList>
            <person name="Mizuno C.M."/>
            <person name="Prajapati B."/>
            <person name="Lucas S."/>
            <person name="Sime-Ngando T."/>
            <person name="Forterre P."/>
            <person name="Bamford D.H."/>
            <person name="Prangishvili D."/>
            <person name="Krupovic M."/>
            <person name="Oksanen H.M."/>
        </authorList>
    </citation>
    <scope>NUCLEOTIDE SEQUENCE [LARGE SCALE GENOMIC DNA]</scope>
</reference>
<protein>
    <submittedName>
        <fullName evidence="2">Uncharacterized protein</fullName>
    </submittedName>
</protein>
<accession>A0A410N6M6</accession>
<evidence type="ECO:0000313" key="2">
    <source>
        <dbReference type="EMBL" id="QAS68807.1"/>
    </source>
</evidence>
<keyword evidence="1" id="KW-0812">Transmembrane</keyword>
<keyword evidence="3" id="KW-1185">Reference proteome</keyword>
<sequence length="177" mass="17838">MTDRNTSKIGSIALVLAVLVSAVGIGLSGGVAAQTGSTVLIDQSFTPSNTTDSAYVDIKGVDDFSGSAPVDVNVTYTGYNDGMDVANGTVLKTETVSVSEGNISSSNYSVTDSVRSEWDNVQVLVDTDSGSLVDYADWGTLEMSAGGGGGLLGGAGGLSLPVIGVVLVGAYILMGRD</sequence>
<organism evidence="2 3">
    <name type="scientific">Halorubrum pleomorphic virus 12</name>
    <dbReference type="NCBI Taxonomy" id="2507578"/>
    <lineage>
        <taxon>Viruses</taxon>
        <taxon>Monodnaviria</taxon>
        <taxon>Trapavirae</taxon>
        <taxon>Saleviricota</taxon>
        <taxon>Huolimaviricetes</taxon>
        <taxon>Haloruvirales</taxon>
        <taxon>Pleolipoviridae</taxon>
        <taxon>Betapleolipovirus</taxon>
        <taxon>Betapleolipovirus rosense</taxon>
        <taxon>Betapleolipovirus HRPV12</taxon>
    </lineage>
</organism>
<evidence type="ECO:0000313" key="3">
    <source>
        <dbReference type="Proteomes" id="UP000289817"/>
    </source>
</evidence>
<name>A0A410N6M6_9VIRU</name>
<dbReference type="Proteomes" id="UP000289817">
    <property type="component" value="Segment"/>
</dbReference>
<proteinExistence type="predicted"/>
<dbReference type="EMBL" id="MG550110">
    <property type="protein sequence ID" value="QAS68807.1"/>
    <property type="molecule type" value="Genomic_DNA"/>
</dbReference>
<keyword evidence="1" id="KW-0472">Membrane</keyword>
<feature type="transmembrane region" description="Helical" evidence="1">
    <location>
        <begin position="151"/>
        <end position="174"/>
    </location>
</feature>
<evidence type="ECO:0000256" key="1">
    <source>
        <dbReference type="SAM" id="Phobius"/>
    </source>
</evidence>
<gene>
    <name evidence="2" type="ORF">HRPV12-gp03</name>
</gene>